<dbReference type="PANTHER" id="PTHR41523">
    <property type="entry name" value="TWO-COMPONENT SYSTEM SENSOR PROTEIN"/>
    <property type="match status" value="1"/>
</dbReference>
<evidence type="ECO:0000256" key="2">
    <source>
        <dbReference type="ARBA" id="ARBA00012438"/>
    </source>
</evidence>
<feature type="domain" description="Histidine kinase" evidence="10">
    <location>
        <begin position="540"/>
        <end position="731"/>
    </location>
</feature>
<feature type="transmembrane region" description="Helical" evidence="8">
    <location>
        <begin position="487"/>
        <end position="507"/>
    </location>
</feature>
<keyword evidence="8" id="KW-0812">Transmembrane</keyword>
<name>A0A6B9ZGH9_9BACT</name>
<evidence type="ECO:0000256" key="4">
    <source>
        <dbReference type="ARBA" id="ARBA00022679"/>
    </source>
</evidence>
<dbReference type="Gene3D" id="3.30.565.10">
    <property type="entry name" value="Histidine kinase-like ATPase, C-terminal domain"/>
    <property type="match status" value="1"/>
</dbReference>
<evidence type="ECO:0000313" key="11">
    <source>
        <dbReference type="EMBL" id="QHS60424.1"/>
    </source>
</evidence>
<dbReference type="SUPFAM" id="SSF55874">
    <property type="entry name" value="ATPase domain of HSP90 chaperone/DNA topoisomerase II/histidine kinase"/>
    <property type="match status" value="1"/>
</dbReference>
<dbReference type="PANTHER" id="PTHR41523:SF8">
    <property type="entry name" value="ETHYLENE RESPONSE SENSOR PROTEIN"/>
    <property type="match status" value="1"/>
</dbReference>
<dbReference type="Gene3D" id="1.25.40.10">
    <property type="entry name" value="Tetratricopeptide repeat domain"/>
    <property type="match status" value="2"/>
</dbReference>
<keyword evidence="4" id="KW-0808">Transferase</keyword>
<dbReference type="GO" id="GO:0005524">
    <property type="term" value="F:ATP binding"/>
    <property type="evidence" value="ECO:0007669"/>
    <property type="project" value="UniProtKB-KW"/>
</dbReference>
<accession>A0A6B9ZGH9</accession>
<dbReference type="SMART" id="SM00387">
    <property type="entry name" value="HATPase_c"/>
    <property type="match status" value="1"/>
</dbReference>
<dbReference type="AlphaFoldDB" id="A0A6B9ZGH9"/>
<dbReference type="SUPFAM" id="SSF48452">
    <property type="entry name" value="TPR-like"/>
    <property type="match status" value="1"/>
</dbReference>
<evidence type="ECO:0000256" key="5">
    <source>
        <dbReference type="ARBA" id="ARBA00022741"/>
    </source>
</evidence>
<organism evidence="11 12">
    <name type="scientific">Chitinophaga agri</name>
    <dbReference type="NCBI Taxonomy" id="2703787"/>
    <lineage>
        <taxon>Bacteria</taxon>
        <taxon>Pseudomonadati</taxon>
        <taxon>Bacteroidota</taxon>
        <taxon>Chitinophagia</taxon>
        <taxon>Chitinophagales</taxon>
        <taxon>Chitinophagaceae</taxon>
        <taxon>Chitinophaga</taxon>
    </lineage>
</organism>
<reference evidence="11 12" key="1">
    <citation type="submission" date="2020-01" db="EMBL/GenBank/DDBJ databases">
        <title>Complete genome sequence of Chitinophaga sp. H33E-04 isolated from quinoa roots.</title>
        <authorList>
            <person name="Weon H.-Y."/>
            <person name="Lee S.A."/>
        </authorList>
    </citation>
    <scope>NUCLEOTIDE SEQUENCE [LARGE SCALE GENOMIC DNA]</scope>
    <source>
        <strain evidence="11 12">H33E-04</strain>
    </source>
</reference>
<keyword evidence="8" id="KW-1133">Transmembrane helix</keyword>
<sequence>MRFLLSLLMIFAVLPSAAQEFSPHQADSLRYELTNTHDNHTKVKTLIHLAEYHIWKKGELAVNIDSADVCLTEADRLNKIVQSTELAGYILLMRGFLLTELGKRKEGEVAVLKSIPLLEKSNSQRLLGMAYFELQAFYDYADAVQRSKRIRITALAVKAFHLAGDKMLEGWALTTLGDLHSIQEEYALSNQYLLQAVNVYEAIGHRKMQDIYELLGRNCNNQGDYKSAFEYALLALKAAKLTNDSSMQMATINNLLGSLYKNAGRREISIAYYHEGLTIALRHKDALNAVSLAYVLGSTYLDLNQSRKALKVLDSFPRNLLDSSNSRVKAITGMLYMEAYRDLKQYKKAYKYADMLENLVDRNTLAAEWTNRVCIALARYHLHGHDIAKARLYLDKCMTVSLLSTSPEWVSRYEISYKVDSAEGNHRAAFYNLLMYKTQDDLLHNAVKTRQFQQLEVEYETYKKIDSISLLTQKTNLQATNLRQAHLIRNITMLGIVLALAVIGLLYRQYQLKQRNNKAMAIKNNHLEHLVTEKEWLLQEVNHRVKNNLQTIISLLELQADTLSGDAHFALQTSQNRIYATSLLYQKLYRNENVSSVNMKMYITELVQHLQDALGTSQFVSVSLDIAPIDLDVSQGVPIGLMINEVITNSFKYAFDDTISYPEILVTLTIRDDLASLIIKDNGIGFPNAGGGNFGIGLKLVKGLAENIKGEATIVSDEGTFVEIVFLPKSSPESEIHRITTSDALSA</sequence>
<dbReference type="EC" id="2.7.13.3" evidence="2"/>
<feature type="chain" id="PRO_5025436905" description="histidine kinase" evidence="9">
    <location>
        <begin position="19"/>
        <end position="747"/>
    </location>
</feature>
<protein>
    <recommendedName>
        <fullName evidence="2">histidine kinase</fullName>
        <ecNumber evidence="2">2.7.13.3</ecNumber>
    </recommendedName>
</protein>
<keyword evidence="8" id="KW-0472">Membrane</keyword>
<dbReference type="KEGG" id="chih:GWR21_12695"/>
<comment type="catalytic activity">
    <reaction evidence="1">
        <text>ATP + protein L-histidine = ADP + protein N-phospho-L-histidine.</text>
        <dbReference type="EC" id="2.7.13.3"/>
    </reaction>
</comment>
<dbReference type="Pfam" id="PF07568">
    <property type="entry name" value="HisKA_2"/>
    <property type="match status" value="1"/>
</dbReference>
<evidence type="ECO:0000256" key="7">
    <source>
        <dbReference type="ARBA" id="ARBA00022840"/>
    </source>
</evidence>
<proteinExistence type="predicted"/>
<evidence type="ECO:0000259" key="10">
    <source>
        <dbReference type="PROSITE" id="PS50109"/>
    </source>
</evidence>
<keyword evidence="7" id="KW-0067">ATP-binding</keyword>
<keyword evidence="12" id="KW-1185">Reference proteome</keyword>
<keyword evidence="5" id="KW-0547">Nucleotide-binding</keyword>
<feature type="signal peptide" evidence="9">
    <location>
        <begin position="1"/>
        <end position="18"/>
    </location>
</feature>
<dbReference type="InterPro" id="IPR036890">
    <property type="entry name" value="HATPase_C_sf"/>
</dbReference>
<keyword evidence="6 11" id="KW-0418">Kinase</keyword>
<dbReference type="EMBL" id="CP048113">
    <property type="protein sequence ID" value="QHS60424.1"/>
    <property type="molecule type" value="Genomic_DNA"/>
</dbReference>
<dbReference type="Gene3D" id="3.30.450.20">
    <property type="entry name" value="PAS domain"/>
    <property type="match status" value="1"/>
</dbReference>
<dbReference type="InterPro" id="IPR005467">
    <property type="entry name" value="His_kinase_dom"/>
</dbReference>
<dbReference type="Pfam" id="PF02518">
    <property type="entry name" value="HATPase_c"/>
    <property type="match status" value="1"/>
</dbReference>
<dbReference type="InterPro" id="IPR003594">
    <property type="entry name" value="HATPase_dom"/>
</dbReference>
<evidence type="ECO:0000256" key="8">
    <source>
        <dbReference type="SAM" id="Phobius"/>
    </source>
</evidence>
<dbReference type="PROSITE" id="PS50109">
    <property type="entry name" value="HIS_KIN"/>
    <property type="match status" value="1"/>
</dbReference>
<evidence type="ECO:0000256" key="3">
    <source>
        <dbReference type="ARBA" id="ARBA00022553"/>
    </source>
</evidence>
<dbReference type="InterPro" id="IPR011990">
    <property type="entry name" value="TPR-like_helical_dom_sf"/>
</dbReference>
<dbReference type="Proteomes" id="UP000476411">
    <property type="component" value="Chromosome"/>
</dbReference>
<dbReference type="GO" id="GO:0004673">
    <property type="term" value="F:protein histidine kinase activity"/>
    <property type="evidence" value="ECO:0007669"/>
    <property type="project" value="UniProtKB-EC"/>
</dbReference>
<dbReference type="InterPro" id="IPR011495">
    <property type="entry name" value="Sig_transdc_His_kin_sub2_dim/P"/>
</dbReference>
<keyword evidence="3" id="KW-0597">Phosphoprotein</keyword>
<dbReference type="RefSeq" id="WP_162332115.1">
    <property type="nucleotide sequence ID" value="NZ_CP048113.1"/>
</dbReference>
<evidence type="ECO:0000256" key="6">
    <source>
        <dbReference type="ARBA" id="ARBA00022777"/>
    </source>
</evidence>
<evidence type="ECO:0000256" key="9">
    <source>
        <dbReference type="SAM" id="SignalP"/>
    </source>
</evidence>
<evidence type="ECO:0000313" key="12">
    <source>
        <dbReference type="Proteomes" id="UP000476411"/>
    </source>
</evidence>
<evidence type="ECO:0000256" key="1">
    <source>
        <dbReference type="ARBA" id="ARBA00000085"/>
    </source>
</evidence>
<keyword evidence="9" id="KW-0732">Signal</keyword>
<gene>
    <name evidence="11" type="ORF">GWR21_12695</name>
</gene>